<dbReference type="Gene3D" id="3.30.300.30">
    <property type="match status" value="1"/>
</dbReference>
<evidence type="ECO:0000259" key="3">
    <source>
        <dbReference type="Pfam" id="PF13193"/>
    </source>
</evidence>
<dbReference type="InterPro" id="IPR000873">
    <property type="entry name" value="AMP-dep_synth/lig_dom"/>
</dbReference>
<dbReference type="Pfam" id="PF13193">
    <property type="entry name" value="AMP-binding_C"/>
    <property type="match status" value="1"/>
</dbReference>
<dbReference type="AlphaFoldDB" id="A0A372JMN5"/>
<dbReference type="OrthoDB" id="4363623at2"/>
<dbReference type="Gene3D" id="3.40.50.12780">
    <property type="entry name" value="N-terminal domain of ligase-like"/>
    <property type="match status" value="1"/>
</dbReference>
<feature type="non-terminal residue" evidence="4">
    <location>
        <position position="1"/>
    </location>
</feature>
<dbReference type="Proteomes" id="UP000261811">
    <property type="component" value="Unassembled WGS sequence"/>
</dbReference>
<dbReference type="InterPro" id="IPR045851">
    <property type="entry name" value="AMP-bd_C_sf"/>
</dbReference>
<feature type="domain" description="AMP-dependent synthetase/ligase" evidence="2">
    <location>
        <begin position="3"/>
        <end position="99"/>
    </location>
</feature>
<dbReference type="Pfam" id="PF00501">
    <property type="entry name" value="AMP-binding"/>
    <property type="match status" value="1"/>
</dbReference>
<dbReference type="PANTHER" id="PTHR43352:SF1">
    <property type="entry name" value="ANTHRANILATE--COA LIGASE"/>
    <property type="match status" value="1"/>
</dbReference>
<accession>A0A372JMN5</accession>
<name>A0A372JMN5_9ACTN</name>
<reference evidence="4 5" key="1">
    <citation type="submission" date="2018-08" db="EMBL/GenBank/DDBJ databases">
        <title>Actinomadura jelena sp. nov., a novel Actinomycete isolated from soil in Chad.</title>
        <authorList>
            <person name="Shi L."/>
        </authorList>
    </citation>
    <scope>NUCLEOTIDE SEQUENCE [LARGE SCALE GENOMIC DNA]</scope>
    <source>
        <strain evidence="4 5">NEAU-G17</strain>
    </source>
</reference>
<evidence type="ECO:0000313" key="5">
    <source>
        <dbReference type="Proteomes" id="UP000261811"/>
    </source>
</evidence>
<proteinExistence type="predicted"/>
<evidence type="ECO:0000256" key="1">
    <source>
        <dbReference type="ARBA" id="ARBA00022598"/>
    </source>
</evidence>
<feature type="domain" description="AMP-binding enzyme C-terminal" evidence="3">
    <location>
        <begin position="150"/>
        <end position="225"/>
    </location>
</feature>
<organism evidence="4 5">
    <name type="scientific">Actinomadura logoneensis</name>
    <dbReference type="NCBI Taxonomy" id="2293572"/>
    <lineage>
        <taxon>Bacteria</taxon>
        <taxon>Bacillati</taxon>
        <taxon>Actinomycetota</taxon>
        <taxon>Actinomycetes</taxon>
        <taxon>Streptosporangiales</taxon>
        <taxon>Thermomonosporaceae</taxon>
        <taxon>Actinomadura</taxon>
    </lineage>
</organism>
<keyword evidence="1" id="KW-0436">Ligase</keyword>
<evidence type="ECO:0000313" key="4">
    <source>
        <dbReference type="EMBL" id="RFU41267.1"/>
    </source>
</evidence>
<protein>
    <recommendedName>
        <fullName evidence="6">AMP-binding protein</fullName>
    </recommendedName>
</protein>
<dbReference type="InterPro" id="IPR025110">
    <property type="entry name" value="AMP-bd_C"/>
</dbReference>
<dbReference type="EMBL" id="QURH01000224">
    <property type="protein sequence ID" value="RFU41267.1"/>
    <property type="molecule type" value="Genomic_DNA"/>
</dbReference>
<dbReference type="SUPFAM" id="SSF56801">
    <property type="entry name" value="Acetyl-CoA synthetase-like"/>
    <property type="match status" value="1"/>
</dbReference>
<comment type="caution">
    <text evidence="4">The sequence shown here is derived from an EMBL/GenBank/DDBJ whole genome shotgun (WGS) entry which is preliminary data.</text>
</comment>
<dbReference type="InterPro" id="IPR042099">
    <property type="entry name" value="ANL_N_sf"/>
</dbReference>
<dbReference type="GO" id="GO:0044550">
    <property type="term" value="P:secondary metabolite biosynthetic process"/>
    <property type="evidence" value="ECO:0007669"/>
    <property type="project" value="TreeGrafter"/>
</dbReference>
<evidence type="ECO:0000259" key="2">
    <source>
        <dbReference type="Pfam" id="PF00501"/>
    </source>
</evidence>
<dbReference type="GO" id="GO:0016878">
    <property type="term" value="F:acid-thiol ligase activity"/>
    <property type="evidence" value="ECO:0007669"/>
    <property type="project" value="TreeGrafter"/>
</dbReference>
<keyword evidence="5" id="KW-1185">Reference proteome</keyword>
<gene>
    <name evidence="4" type="ORF">DZF91_12895</name>
</gene>
<dbReference type="RefSeq" id="WP_147341124.1">
    <property type="nucleotide sequence ID" value="NZ_QURH01000224.1"/>
</dbReference>
<evidence type="ECO:0008006" key="6">
    <source>
        <dbReference type="Google" id="ProtNLM"/>
    </source>
</evidence>
<dbReference type="PANTHER" id="PTHR43352">
    <property type="entry name" value="ACETYL-COA SYNTHETASE"/>
    <property type="match status" value="1"/>
</dbReference>
<sequence length="237" mass="25080">RAFGSLRAAASAGEPLLPALAARVERVLGCPVLDGLGSTEVGHTFVSNTVERRRRGTLGVPLEPYEISVRSEAGQGRVARPGEPGVLYVRGPSVMLGYLGKPGRTAEVLSEDGWLRTGDLVHVDGDGFVHHHGRVLDQVLVSGRRVSPLEVERILGQHPGLVEVAVVPDGSSAGGLHAYAVAIGGADEMALLAELLDLARTRLPEHKVPATVNFLAELPRTSTGKIRRSALRPDLRG</sequence>